<proteinExistence type="predicted"/>
<evidence type="ECO:0000256" key="5">
    <source>
        <dbReference type="ARBA" id="ARBA00022679"/>
    </source>
</evidence>
<keyword evidence="8" id="KW-0812">Transmembrane</keyword>
<dbReference type="eggNOG" id="COG0834">
    <property type="taxonomic scope" value="Bacteria"/>
</dbReference>
<dbReference type="InterPro" id="IPR036097">
    <property type="entry name" value="HisK_dim/P_sf"/>
</dbReference>
<keyword evidence="7" id="KW-0902">Two-component regulatory system</keyword>
<evidence type="ECO:0000256" key="1">
    <source>
        <dbReference type="ARBA" id="ARBA00000085"/>
    </source>
</evidence>
<dbReference type="PRINTS" id="PR00344">
    <property type="entry name" value="BCTRLSENSOR"/>
</dbReference>
<dbReference type="PANTHER" id="PTHR43711:SF26">
    <property type="entry name" value="SENSOR HISTIDINE KINASE RCSC"/>
    <property type="match status" value="1"/>
</dbReference>
<dbReference type="InterPro" id="IPR001638">
    <property type="entry name" value="Solute-binding_3/MltF_N"/>
</dbReference>
<dbReference type="FunFam" id="3.30.565.10:FF:000006">
    <property type="entry name" value="Sensor histidine kinase WalK"/>
    <property type="match status" value="1"/>
</dbReference>
<comment type="caution">
    <text evidence="11">The sequence shown here is derived from an EMBL/GenBank/DDBJ whole genome shotgun (WGS) entry which is preliminary data.</text>
</comment>
<dbReference type="Gene3D" id="3.30.565.10">
    <property type="entry name" value="Histidine kinase-like ATPase, C-terminal domain"/>
    <property type="match status" value="1"/>
</dbReference>
<reference evidence="11 12" key="1">
    <citation type="submission" date="2014-03" db="EMBL/GenBank/DDBJ databases">
        <title>Genome sequence of Clostridium litorale W6, DSM 5388.</title>
        <authorList>
            <person name="Poehlein A."/>
            <person name="Jagirdar A."/>
            <person name="Khonsari B."/>
            <person name="Chibani C.M."/>
            <person name="Gutierrez Gutierrez D.A."/>
            <person name="Davydova E."/>
            <person name="Alghaithi H.S."/>
            <person name="Nair K.P."/>
            <person name="Dhamotharan K."/>
            <person name="Chandran L."/>
            <person name="G W."/>
            <person name="Daniel R."/>
        </authorList>
    </citation>
    <scope>NUCLEOTIDE SEQUENCE [LARGE SCALE GENOMIC DNA]</scope>
    <source>
        <strain evidence="11 12">W6</strain>
    </source>
</reference>
<feature type="chain" id="PRO_5038727361" description="histidine kinase" evidence="9">
    <location>
        <begin position="31"/>
        <end position="547"/>
    </location>
</feature>
<comment type="subcellular location">
    <subcellularLocation>
        <location evidence="2">Membrane</location>
    </subcellularLocation>
</comment>
<evidence type="ECO:0000256" key="7">
    <source>
        <dbReference type="ARBA" id="ARBA00023012"/>
    </source>
</evidence>
<dbReference type="PROSITE" id="PS50109">
    <property type="entry name" value="HIS_KIN"/>
    <property type="match status" value="1"/>
</dbReference>
<keyword evidence="6 11" id="KW-0418">Kinase</keyword>
<dbReference type="InterPro" id="IPR036890">
    <property type="entry name" value="HATPase_C_sf"/>
</dbReference>
<name>A0A069RRH9_PEPLI</name>
<dbReference type="EMBL" id="JJMM01000002">
    <property type="protein sequence ID" value="KDR96787.1"/>
    <property type="molecule type" value="Genomic_DNA"/>
</dbReference>
<dbReference type="CDD" id="cd00082">
    <property type="entry name" value="HisKA"/>
    <property type="match status" value="1"/>
</dbReference>
<evidence type="ECO:0000256" key="6">
    <source>
        <dbReference type="ARBA" id="ARBA00022777"/>
    </source>
</evidence>
<accession>A0A069RRH9</accession>
<dbReference type="Pfam" id="PF00512">
    <property type="entry name" value="HisKA"/>
    <property type="match status" value="1"/>
</dbReference>
<evidence type="ECO:0000313" key="12">
    <source>
        <dbReference type="Proteomes" id="UP000027946"/>
    </source>
</evidence>
<keyword evidence="9" id="KW-0732">Signal</keyword>
<dbReference type="Gene3D" id="1.10.287.130">
    <property type="match status" value="1"/>
</dbReference>
<dbReference type="CDD" id="cd00075">
    <property type="entry name" value="HATPase"/>
    <property type="match status" value="1"/>
</dbReference>
<dbReference type="GO" id="GO:0000155">
    <property type="term" value="F:phosphorelay sensor kinase activity"/>
    <property type="evidence" value="ECO:0007669"/>
    <property type="project" value="InterPro"/>
</dbReference>
<dbReference type="SUPFAM" id="SSF53850">
    <property type="entry name" value="Periplasmic binding protein-like II"/>
    <property type="match status" value="1"/>
</dbReference>
<dbReference type="AlphaFoldDB" id="A0A069RRH9"/>
<evidence type="ECO:0000259" key="10">
    <source>
        <dbReference type="PROSITE" id="PS50109"/>
    </source>
</evidence>
<sequence>MNISFDFKKTMRTIICFLMAMVIASSQNVAFGEHAKKDQGAIEFTDKELEWIREHKESKIRIGVAQDYVPVEYIDSNGIQRGLGSGMLKKISEETGLEFELYYNNENETWEEILQSMWAGRIDLLPLVSYTEERSRYLQFSKPYTEFTQVVVSRKEKKCFISDLSRLTEGVFAVPRGYWFLDLIKSQNPAIDIVEVKSMKEALEYVSKGRADYTICEIPVYTYYKEQGIYDGIRIVGEFKEKNKAAMATSKEFEGMIPIINKVIENLNYDEIYENALVFPVDSTSGARLRMTVIFLSMALLATFYFLYHTFEKLVNAKQQAEEASDEKSKFMSGIAHDLRTPIAIIMGYSEMINGKKAKTQSDIERYISKIYEKAEGLSSLIEEIFMASRLEDNRFEFQMEDTSINELVSDVAEDLGFKAAEKGIEIQVKLVEGADAVRKVDRVEFRRAIENIVTNAIKYSEEGDVIQIRTIKRSDGRILIHVKDEGLGISEIDIGHIFERYYRGENRNSESVGLGLYITKEIIQRHGGDIWVESKCGIGSIFYVAI</sequence>
<dbReference type="Proteomes" id="UP000027946">
    <property type="component" value="Unassembled WGS sequence"/>
</dbReference>
<dbReference type="Gene3D" id="3.40.190.10">
    <property type="entry name" value="Periplasmic binding protein-like II"/>
    <property type="match status" value="2"/>
</dbReference>
<dbReference type="InterPro" id="IPR050736">
    <property type="entry name" value="Sensor_HK_Regulatory"/>
</dbReference>
<dbReference type="SMART" id="SM00388">
    <property type="entry name" value="HisKA"/>
    <property type="match status" value="1"/>
</dbReference>
<dbReference type="SMART" id="SM00062">
    <property type="entry name" value="PBPb"/>
    <property type="match status" value="1"/>
</dbReference>
<dbReference type="InterPro" id="IPR003661">
    <property type="entry name" value="HisK_dim/P_dom"/>
</dbReference>
<keyword evidence="12" id="KW-1185">Reference proteome</keyword>
<protein>
    <recommendedName>
        <fullName evidence="3">histidine kinase</fullName>
        <ecNumber evidence="3">2.7.13.3</ecNumber>
    </recommendedName>
</protein>
<keyword evidence="4" id="KW-0597">Phosphoprotein</keyword>
<keyword evidence="5" id="KW-0808">Transferase</keyword>
<evidence type="ECO:0000256" key="2">
    <source>
        <dbReference type="ARBA" id="ARBA00004370"/>
    </source>
</evidence>
<feature type="transmembrane region" description="Helical" evidence="8">
    <location>
        <begin position="289"/>
        <end position="308"/>
    </location>
</feature>
<dbReference type="InterPro" id="IPR005467">
    <property type="entry name" value="His_kinase_dom"/>
</dbReference>
<evidence type="ECO:0000256" key="8">
    <source>
        <dbReference type="SAM" id="Phobius"/>
    </source>
</evidence>
<comment type="catalytic activity">
    <reaction evidence="1">
        <text>ATP + protein L-histidine = ADP + protein N-phospho-L-histidine.</text>
        <dbReference type="EC" id="2.7.13.3"/>
    </reaction>
</comment>
<dbReference type="PANTHER" id="PTHR43711">
    <property type="entry name" value="TWO-COMPONENT HISTIDINE KINASE"/>
    <property type="match status" value="1"/>
</dbReference>
<organism evidence="11 12">
    <name type="scientific">Peptoclostridium litorale DSM 5388</name>
    <dbReference type="NCBI Taxonomy" id="1121324"/>
    <lineage>
        <taxon>Bacteria</taxon>
        <taxon>Bacillati</taxon>
        <taxon>Bacillota</taxon>
        <taxon>Clostridia</taxon>
        <taxon>Peptostreptococcales</taxon>
        <taxon>Peptoclostridiaceae</taxon>
        <taxon>Peptoclostridium</taxon>
    </lineage>
</organism>
<dbReference type="SUPFAM" id="SSF47384">
    <property type="entry name" value="Homodimeric domain of signal transducing histidine kinase"/>
    <property type="match status" value="1"/>
</dbReference>
<evidence type="ECO:0000256" key="9">
    <source>
        <dbReference type="SAM" id="SignalP"/>
    </source>
</evidence>
<evidence type="ECO:0000256" key="3">
    <source>
        <dbReference type="ARBA" id="ARBA00012438"/>
    </source>
</evidence>
<dbReference type="GO" id="GO:0016020">
    <property type="term" value="C:membrane"/>
    <property type="evidence" value="ECO:0007669"/>
    <property type="project" value="UniProtKB-SubCell"/>
</dbReference>
<dbReference type="InterPro" id="IPR003594">
    <property type="entry name" value="HATPase_dom"/>
</dbReference>
<dbReference type="SUPFAM" id="SSF55874">
    <property type="entry name" value="ATPase domain of HSP90 chaperone/DNA topoisomerase II/histidine kinase"/>
    <property type="match status" value="1"/>
</dbReference>
<keyword evidence="8" id="KW-0472">Membrane</keyword>
<dbReference type="RefSeq" id="WP_038261470.1">
    <property type="nucleotide sequence ID" value="NZ_JJMM01000002.1"/>
</dbReference>
<dbReference type="EC" id="2.7.13.3" evidence="3"/>
<dbReference type="CDD" id="cd01007">
    <property type="entry name" value="PBP2_BvgS_HisK_like"/>
    <property type="match status" value="1"/>
</dbReference>
<feature type="signal peptide" evidence="9">
    <location>
        <begin position="1"/>
        <end position="30"/>
    </location>
</feature>
<dbReference type="SMART" id="SM00387">
    <property type="entry name" value="HATPase_c"/>
    <property type="match status" value="1"/>
</dbReference>
<evidence type="ECO:0000313" key="11">
    <source>
        <dbReference type="EMBL" id="KDR96787.1"/>
    </source>
</evidence>
<gene>
    <name evidence="11" type="ORF">CLIT_2c03930</name>
</gene>
<dbReference type="STRING" id="1121324.CLIT_2c03930"/>
<feature type="domain" description="Histidine kinase" evidence="10">
    <location>
        <begin position="334"/>
        <end position="547"/>
    </location>
</feature>
<dbReference type="InterPro" id="IPR004358">
    <property type="entry name" value="Sig_transdc_His_kin-like_C"/>
</dbReference>
<dbReference type="Pfam" id="PF02518">
    <property type="entry name" value="HATPase_c"/>
    <property type="match status" value="1"/>
</dbReference>
<dbReference type="Pfam" id="PF00497">
    <property type="entry name" value="SBP_bac_3"/>
    <property type="match status" value="1"/>
</dbReference>
<dbReference type="eggNOG" id="COG5002">
    <property type="taxonomic scope" value="Bacteria"/>
</dbReference>
<evidence type="ECO:0000256" key="4">
    <source>
        <dbReference type="ARBA" id="ARBA00022553"/>
    </source>
</evidence>
<keyword evidence="8" id="KW-1133">Transmembrane helix</keyword>